<evidence type="ECO:0000256" key="1">
    <source>
        <dbReference type="ARBA" id="ARBA00022692"/>
    </source>
</evidence>
<accession>A0AAU7F3W2</accession>
<evidence type="ECO:0000256" key="4">
    <source>
        <dbReference type="SAM" id="Phobius"/>
    </source>
</evidence>
<dbReference type="AlphaFoldDB" id="A0AAU7F3W2"/>
<organism evidence="5">
    <name type="scientific">Chitinibacter mangrovi</name>
    <dbReference type="NCBI Taxonomy" id="3153927"/>
    <lineage>
        <taxon>Bacteria</taxon>
        <taxon>Pseudomonadati</taxon>
        <taxon>Pseudomonadota</taxon>
        <taxon>Betaproteobacteria</taxon>
        <taxon>Neisseriales</taxon>
        <taxon>Chitinibacteraceae</taxon>
        <taxon>Chitinibacter</taxon>
    </lineage>
</organism>
<feature type="transmembrane region" description="Helical" evidence="4">
    <location>
        <begin position="160"/>
        <end position="182"/>
    </location>
</feature>
<keyword evidence="2 4" id="KW-1133">Transmembrane helix</keyword>
<dbReference type="RefSeq" id="WP_348943774.1">
    <property type="nucleotide sequence ID" value="NZ_CP157355.1"/>
</dbReference>
<feature type="transmembrane region" description="Helical" evidence="4">
    <location>
        <begin position="356"/>
        <end position="374"/>
    </location>
</feature>
<dbReference type="SUPFAM" id="SSF103473">
    <property type="entry name" value="MFS general substrate transporter"/>
    <property type="match status" value="1"/>
</dbReference>
<feature type="transmembrane region" description="Helical" evidence="4">
    <location>
        <begin position="41"/>
        <end position="59"/>
    </location>
</feature>
<dbReference type="Pfam" id="PF07690">
    <property type="entry name" value="MFS_1"/>
    <property type="match status" value="1"/>
</dbReference>
<keyword evidence="1 4" id="KW-0812">Transmembrane</keyword>
<dbReference type="KEGG" id="cmav:ABHF33_09690"/>
<feature type="transmembrane region" description="Helical" evidence="4">
    <location>
        <begin position="202"/>
        <end position="226"/>
    </location>
</feature>
<evidence type="ECO:0000256" key="2">
    <source>
        <dbReference type="ARBA" id="ARBA00022989"/>
    </source>
</evidence>
<evidence type="ECO:0000313" key="5">
    <source>
        <dbReference type="EMBL" id="XBL99344.1"/>
    </source>
</evidence>
<keyword evidence="3 4" id="KW-0472">Membrane</keyword>
<reference evidence="5" key="1">
    <citation type="submission" date="2024-05" db="EMBL/GenBank/DDBJ databases">
        <authorList>
            <person name="Yang L."/>
            <person name="Pan L."/>
        </authorList>
    </citation>
    <scope>NUCLEOTIDE SEQUENCE</scope>
    <source>
        <strain evidence="5">FCG-7</strain>
    </source>
</reference>
<feature type="transmembrane region" description="Helical" evidence="4">
    <location>
        <begin position="128"/>
        <end position="154"/>
    </location>
</feature>
<dbReference type="InterPro" id="IPR011701">
    <property type="entry name" value="MFS"/>
</dbReference>
<protein>
    <submittedName>
        <fullName evidence="5">MFS transporter</fullName>
    </submittedName>
</protein>
<feature type="transmembrane region" description="Helical" evidence="4">
    <location>
        <begin position="238"/>
        <end position="257"/>
    </location>
</feature>
<dbReference type="GO" id="GO:0022857">
    <property type="term" value="F:transmembrane transporter activity"/>
    <property type="evidence" value="ECO:0007669"/>
    <property type="project" value="InterPro"/>
</dbReference>
<proteinExistence type="predicted"/>
<feature type="transmembrane region" description="Helical" evidence="4">
    <location>
        <begin position="71"/>
        <end position="88"/>
    </location>
</feature>
<sequence>MGLKFWLIAMTAVAVVADTMLLPFYPQYFAERFGVSNPEHVGTYTAAICLVAMLALPFWARMVRHGGTLRLLLWTQIGAGLLCIACSFTDSLWLFWVLSLAMIVFKASYLLIYPYLMAGEDEANHGHTIGILSIVVHFGHIAGAVLGGFALTHWPLEHAFLLMAVGDIVQIGVCAYLIYAGLEQPAPPAEDTAQPVTTSRGIYPLGVLMLVFYFSEYQIVPFFVQYWQQIEPEHGVQLAAWVYAIPAAVGLLALWFNQRFGLQSLANHAVFCLILGMAGLLLQGSGLTGWVLFGRVLFGWASFQLTVRLDALIFEKSSPAAYAHDYSKINLFQNIGVLMSYYSAGWLVSLHGLSTPFWLAAAGLLLSLLLYPLINAAPALPTRRTADVLP</sequence>
<name>A0AAU7F3W2_9NEIS</name>
<dbReference type="Gene3D" id="1.20.1250.20">
    <property type="entry name" value="MFS general substrate transporter like domains"/>
    <property type="match status" value="1"/>
</dbReference>
<dbReference type="EMBL" id="CP157355">
    <property type="protein sequence ID" value="XBL99344.1"/>
    <property type="molecule type" value="Genomic_DNA"/>
</dbReference>
<evidence type="ECO:0000256" key="3">
    <source>
        <dbReference type="ARBA" id="ARBA00023136"/>
    </source>
</evidence>
<feature type="transmembrane region" description="Helical" evidence="4">
    <location>
        <begin position="94"/>
        <end position="116"/>
    </location>
</feature>
<dbReference type="InterPro" id="IPR036259">
    <property type="entry name" value="MFS_trans_sf"/>
</dbReference>
<feature type="transmembrane region" description="Helical" evidence="4">
    <location>
        <begin position="269"/>
        <end position="293"/>
    </location>
</feature>
<gene>
    <name evidence="5" type="ORF">ABHF33_09690</name>
</gene>